<evidence type="ECO:0000256" key="8">
    <source>
        <dbReference type="SAM" id="Phobius"/>
    </source>
</evidence>
<evidence type="ECO:0000256" key="4">
    <source>
        <dbReference type="ARBA" id="ARBA00022475"/>
    </source>
</evidence>
<accession>A0A1Q9JFA5</accession>
<feature type="transmembrane region" description="Helical" evidence="8">
    <location>
        <begin position="38"/>
        <end position="58"/>
    </location>
</feature>
<dbReference type="Proteomes" id="UP000187404">
    <property type="component" value="Unassembled WGS sequence"/>
</dbReference>
<keyword evidence="6 8" id="KW-1133">Transmembrane helix</keyword>
<evidence type="ECO:0000256" key="7">
    <source>
        <dbReference type="ARBA" id="ARBA00023136"/>
    </source>
</evidence>
<comment type="similarity">
    <text evidence="2">Belongs to the AzlC family.</text>
</comment>
<keyword evidence="4" id="KW-1003">Cell membrane</keyword>
<evidence type="ECO:0000256" key="3">
    <source>
        <dbReference type="ARBA" id="ARBA00022448"/>
    </source>
</evidence>
<dbReference type="Pfam" id="PF03591">
    <property type="entry name" value="AzlC"/>
    <property type="match status" value="1"/>
</dbReference>
<keyword evidence="3" id="KW-0813">Transport</keyword>
<feature type="transmembrane region" description="Helical" evidence="8">
    <location>
        <begin position="161"/>
        <end position="178"/>
    </location>
</feature>
<evidence type="ECO:0000256" key="5">
    <source>
        <dbReference type="ARBA" id="ARBA00022692"/>
    </source>
</evidence>
<dbReference type="GO" id="GO:1903785">
    <property type="term" value="P:L-valine transmembrane transport"/>
    <property type="evidence" value="ECO:0007669"/>
    <property type="project" value="TreeGrafter"/>
</dbReference>
<reference evidence="9 10" key="1">
    <citation type="journal article" date="2016" name="Appl. Environ. Microbiol.">
        <title>Function and Phylogeny of Bacterial Butyryl Coenzyme A:Acetate Transferases and Their Diversity in the Proximal Colon of Swine.</title>
        <authorList>
            <person name="Trachsel J."/>
            <person name="Bayles D.O."/>
            <person name="Looft T."/>
            <person name="Levine U.Y."/>
            <person name="Allen H.K."/>
        </authorList>
    </citation>
    <scope>NUCLEOTIDE SEQUENCE [LARGE SCALE GENOMIC DNA]</scope>
    <source>
        <strain evidence="9 10">68-3-10</strain>
    </source>
</reference>
<comment type="caution">
    <text evidence="9">The sequence shown here is derived from an EMBL/GenBank/DDBJ whole genome shotgun (WGS) entry which is preliminary data.</text>
</comment>
<dbReference type="AlphaFoldDB" id="A0A1Q9JFA5"/>
<dbReference type="STRING" id="1261640.BHK98_01775"/>
<evidence type="ECO:0000256" key="6">
    <source>
        <dbReference type="ARBA" id="ARBA00022989"/>
    </source>
</evidence>
<comment type="subcellular location">
    <subcellularLocation>
        <location evidence="1">Cell membrane</location>
        <topology evidence="1">Multi-pass membrane protein</topology>
    </subcellularLocation>
</comment>
<proteinExistence type="inferred from homology"/>
<evidence type="ECO:0000313" key="9">
    <source>
        <dbReference type="EMBL" id="OLR54920.1"/>
    </source>
</evidence>
<gene>
    <name evidence="9" type="ORF">BHK98_01775</name>
</gene>
<name>A0A1Q9JFA5_9FIRM</name>
<feature type="transmembrane region" description="Helical" evidence="8">
    <location>
        <begin position="190"/>
        <end position="220"/>
    </location>
</feature>
<dbReference type="EMBL" id="MJIE01000001">
    <property type="protein sequence ID" value="OLR54920.1"/>
    <property type="molecule type" value="Genomic_DNA"/>
</dbReference>
<keyword evidence="10" id="KW-1185">Reference proteome</keyword>
<feature type="transmembrane region" description="Helical" evidence="8">
    <location>
        <begin position="70"/>
        <end position="89"/>
    </location>
</feature>
<evidence type="ECO:0000313" key="10">
    <source>
        <dbReference type="Proteomes" id="UP000187404"/>
    </source>
</evidence>
<evidence type="ECO:0000256" key="1">
    <source>
        <dbReference type="ARBA" id="ARBA00004651"/>
    </source>
</evidence>
<keyword evidence="7 8" id="KW-0472">Membrane</keyword>
<feature type="transmembrane region" description="Helical" evidence="8">
    <location>
        <begin position="12"/>
        <end position="32"/>
    </location>
</feature>
<dbReference type="OrthoDB" id="3181706at2"/>
<sequence length="231" mass="26022">MKTRALKTAFPYTLPIFAGFWFLGLAYGIYMNASGFSFVYPMLMSLLIYGGSLEFVAVEMLLSPFAPLQVLIMTLLIQARHLFYGLSMLEKFKGLGWKKYYLIFGMCDETFSINYTARIPEDVDKGWFMFFVTLLNHLYWFSGATIGGLIGSLLTFNTQGIGFVMTSMFVVIFLEQWLKEKSHASSCIGIGVSILCLSVFGADSFMIPTMIAIIAVLAAFRKPLEQKEIRP</sequence>
<evidence type="ECO:0000256" key="2">
    <source>
        <dbReference type="ARBA" id="ARBA00010735"/>
    </source>
</evidence>
<dbReference type="GO" id="GO:0005886">
    <property type="term" value="C:plasma membrane"/>
    <property type="evidence" value="ECO:0007669"/>
    <property type="project" value="UniProtKB-SubCell"/>
</dbReference>
<dbReference type="RefSeq" id="WP_075711939.1">
    <property type="nucleotide sequence ID" value="NZ_MJIE01000001.1"/>
</dbReference>
<organism evidence="9 10">
    <name type="scientific">Hornefia porci</name>
    <dbReference type="NCBI Taxonomy" id="2652292"/>
    <lineage>
        <taxon>Bacteria</taxon>
        <taxon>Bacillati</taxon>
        <taxon>Bacillota</taxon>
        <taxon>Clostridia</taxon>
        <taxon>Peptostreptococcales</taxon>
        <taxon>Anaerovoracaceae</taxon>
        <taxon>Hornefia</taxon>
    </lineage>
</organism>
<dbReference type="PANTHER" id="PTHR34979:SF1">
    <property type="entry name" value="INNER MEMBRANE PROTEIN YGAZ"/>
    <property type="match status" value="1"/>
</dbReference>
<keyword evidence="5 8" id="KW-0812">Transmembrane</keyword>
<dbReference type="InterPro" id="IPR011606">
    <property type="entry name" value="Brnchd-chn_aa_trnsp_permease"/>
</dbReference>
<feature type="transmembrane region" description="Helical" evidence="8">
    <location>
        <begin position="127"/>
        <end position="154"/>
    </location>
</feature>
<dbReference type="PANTHER" id="PTHR34979">
    <property type="entry name" value="INNER MEMBRANE PROTEIN YGAZ"/>
    <property type="match status" value="1"/>
</dbReference>
<protein>
    <submittedName>
        <fullName evidence="9">Branched-chain amino acid transporter AzlC</fullName>
    </submittedName>
</protein>